<protein>
    <submittedName>
        <fullName evidence="2">Uncharacterized protein</fullName>
    </submittedName>
</protein>
<accession>A0AAE1GER3</accession>
<keyword evidence="3" id="KW-1185">Reference proteome</keyword>
<sequence length="76" mass="8325">MPRVDPRRLGPPKEGCGASHSPRKEGKNPTGWSNTPPTHGDVLIDVTAPSTDKTEEMDWTDPSSVVFANKARKEKQ</sequence>
<dbReference type="AlphaFoldDB" id="A0AAE1GER3"/>
<evidence type="ECO:0000313" key="2">
    <source>
        <dbReference type="EMBL" id="KAK3891823.1"/>
    </source>
</evidence>
<proteinExistence type="predicted"/>
<name>A0AAE1GER3_PETCI</name>
<dbReference type="EMBL" id="JAWQEG010000302">
    <property type="protein sequence ID" value="KAK3891823.1"/>
    <property type="molecule type" value="Genomic_DNA"/>
</dbReference>
<gene>
    <name evidence="2" type="ORF">Pcinc_004293</name>
</gene>
<reference evidence="2" key="1">
    <citation type="submission" date="2023-10" db="EMBL/GenBank/DDBJ databases">
        <title>Genome assemblies of two species of porcelain crab, Petrolisthes cinctipes and Petrolisthes manimaculis (Anomura: Porcellanidae).</title>
        <authorList>
            <person name="Angst P."/>
        </authorList>
    </citation>
    <scope>NUCLEOTIDE SEQUENCE</scope>
    <source>
        <strain evidence="2">PB745_01</strain>
        <tissue evidence="2">Gill</tissue>
    </source>
</reference>
<evidence type="ECO:0000256" key="1">
    <source>
        <dbReference type="SAM" id="MobiDB-lite"/>
    </source>
</evidence>
<organism evidence="2 3">
    <name type="scientific">Petrolisthes cinctipes</name>
    <name type="common">Flat porcelain crab</name>
    <dbReference type="NCBI Taxonomy" id="88211"/>
    <lineage>
        <taxon>Eukaryota</taxon>
        <taxon>Metazoa</taxon>
        <taxon>Ecdysozoa</taxon>
        <taxon>Arthropoda</taxon>
        <taxon>Crustacea</taxon>
        <taxon>Multicrustacea</taxon>
        <taxon>Malacostraca</taxon>
        <taxon>Eumalacostraca</taxon>
        <taxon>Eucarida</taxon>
        <taxon>Decapoda</taxon>
        <taxon>Pleocyemata</taxon>
        <taxon>Anomura</taxon>
        <taxon>Galatheoidea</taxon>
        <taxon>Porcellanidae</taxon>
        <taxon>Petrolisthes</taxon>
    </lineage>
</organism>
<dbReference type="Proteomes" id="UP001286313">
    <property type="component" value="Unassembled WGS sequence"/>
</dbReference>
<comment type="caution">
    <text evidence="2">The sequence shown here is derived from an EMBL/GenBank/DDBJ whole genome shotgun (WGS) entry which is preliminary data.</text>
</comment>
<evidence type="ECO:0000313" key="3">
    <source>
        <dbReference type="Proteomes" id="UP001286313"/>
    </source>
</evidence>
<feature type="region of interest" description="Disordered" evidence="1">
    <location>
        <begin position="1"/>
        <end position="76"/>
    </location>
</feature>